<dbReference type="EMBL" id="JAHLFJ010000012">
    <property type="protein sequence ID" value="MBU3855169.1"/>
    <property type="molecule type" value="Genomic_DNA"/>
</dbReference>
<dbReference type="PANTHER" id="PTHR30329:SF21">
    <property type="entry name" value="LIPOPROTEIN YIAD-RELATED"/>
    <property type="match status" value="1"/>
</dbReference>
<organism evidence="5 6">
    <name type="scientific">Candidatus Phocaeicola excrementipullorum</name>
    <dbReference type="NCBI Taxonomy" id="2838731"/>
    <lineage>
        <taxon>Bacteria</taxon>
        <taxon>Pseudomonadati</taxon>
        <taxon>Bacteroidota</taxon>
        <taxon>Bacteroidia</taxon>
        <taxon>Bacteroidales</taxon>
        <taxon>Bacteroidaceae</taxon>
        <taxon>Phocaeicola</taxon>
    </lineage>
</organism>
<keyword evidence="2" id="KW-0175">Coiled coil</keyword>
<evidence type="ECO:0000256" key="3">
    <source>
        <dbReference type="SAM" id="SignalP"/>
    </source>
</evidence>
<dbReference type="CDD" id="cd07185">
    <property type="entry name" value="OmpA_C-like"/>
    <property type="match status" value="1"/>
</dbReference>
<dbReference type="InterPro" id="IPR036737">
    <property type="entry name" value="OmpA-like_sf"/>
</dbReference>
<feature type="coiled-coil region" evidence="2">
    <location>
        <begin position="215"/>
        <end position="263"/>
    </location>
</feature>
<dbReference type="AlphaFoldDB" id="A0A948TKX2"/>
<evidence type="ECO:0000313" key="5">
    <source>
        <dbReference type="EMBL" id="MBU3855169.1"/>
    </source>
</evidence>
<keyword evidence="1" id="KW-0472">Membrane</keyword>
<evidence type="ECO:0000259" key="4">
    <source>
        <dbReference type="PROSITE" id="PS51123"/>
    </source>
</evidence>
<dbReference type="InterPro" id="IPR006665">
    <property type="entry name" value="OmpA-like"/>
</dbReference>
<keyword evidence="3" id="KW-0732">Signal</keyword>
<evidence type="ECO:0000313" key="6">
    <source>
        <dbReference type="Proteomes" id="UP000784286"/>
    </source>
</evidence>
<gene>
    <name evidence="5" type="ORF">H9928_01165</name>
</gene>
<feature type="domain" description="OmpA-like" evidence="4">
    <location>
        <begin position="270"/>
        <end position="384"/>
    </location>
</feature>
<feature type="signal peptide" evidence="3">
    <location>
        <begin position="1"/>
        <end position="21"/>
    </location>
</feature>
<evidence type="ECO:0000256" key="1">
    <source>
        <dbReference type="PROSITE-ProRule" id="PRU00473"/>
    </source>
</evidence>
<evidence type="ECO:0000256" key="2">
    <source>
        <dbReference type="SAM" id="Coils"/>
    </source>
</evidence>
<name>A0A948TKX2_9BACT</name>
<reference evidence="5" key="2">
    <citation type="submission" date="2021-04" db="EMBL/GenBank/DDBJ databases">
        <authorList>
            <person name="Gilroy R."/>
        </authorList>
    </citation>
    <scope>NUCLEOTIDE SEQUENCE</scope>
    <source>
        <strain evidence="5">8470</strain>
    </source>
</reference>
<proteinExistence type="predicted"/>
<dbReference type="SUPFAM" id="SSF103088">
    <property type="entry name" value="OmpA-like"/>
    <property type="match status" value="1"/>
</dbReference>
<feature type="chain" id="PRO_5037507833" evidence="3">
    <location>
        <begin position="22"/>
        <end position="384"/>
    </location>
</feature>
<dbReference type="Pfam" id="PF00691">
    <property type="entry name" value="OmpA"/>
    <property type="match status" value="1"/>
</dbReference>
<protein>
    <submittedName>
        <fullName evidence="5">OmpA family protein</fullName>
    </submittedName>
</protein>
<dbReference type="GO" id="GO:0016020">
    <property type="term" value="C:membrane"/>
    <property type="evidence" value="ECO:0007669"/>
    <property type="project" value="UniProtKB-UniRule"/>
</dbReference>
<dbReference type="Proteomes" id="UP000784286">
    <property type="component" value="Unassembled WGS sequence"/>
</dbReference>
<comment type="caution">
    <text evidence="5">The sequence shown here is derived from an EMBL/GenBank/DDBJ whole genome shotgun (WGS) entry which is preliminary data.</text>
</comment>
<dbReference type="PROSITE" id="PS51123">
    <property type="entry name" value="OMPA_2"/>
    <property type="match status" value="1"/>
</dbReference>
<accession>A0A948TKX2</accession>
<dbReference type="InterPro" id="IPR050330">
    <property type="entry name" value="Bact_OuterMem_StrucFunc"/>
</dbReference>
<dbReference type="PANTHER" id="PTHR30329">
    <property type="entry name" value="STATOR ELEMENT OF FLAGELLAR MOTOR COMPLEX"/>
    <property type="match status" value="1"/>
</dbReference>
<sequence>MRKKIAMVAALFAAMAVSVNAQKAYEGTAFFDNWYIGLNGGGVTPLSHSAFWKNMRGAVGLELGKQVTPVFGLSFQGLSAVNTSYSRTAFDALTLTANGKINLNNLFGGYLGKPRLFEVEAVSGFGWGHDFMNSGYGKDDSYLTTRFGASLNFNLGAEKAWSVNIKPAVVWRMDGTALNVNRSAMELLAGVTYHFRGSNGKHYMTIQRPYDACEAEALNKKVNALRAEVELKREALDNSAARANELQDALEKCRKELSECQNAPIETIVKNSHTMSLESVVTFRQGSTSVGSDQIPNVERIATYMKNHPGSTVSIKGYASPEGSAEVNARIAQQRADAVKKILVNRYKISASRISAEGQGVGNMFSEADWNRVSIATLSDEGAE</sequence>
<dbReference type="Gene3D" id="3.30.1330.60">
    <property type="entry name" value="OmpA-like domain"/>
    <property type="match status" value="1"/>
</dbReference>
<reference evidence="5" key="1">
    <citation type="journal article" date="2021" name="PeerJ">
        <title>Extensive microbial diversity within the chicken gut microbiome revealed by metagenomics and culture.</title>
        <authorList>
            <person name="Gilroy R."/>
            <person name="Ravi A."/>
            <person name="Getino M."/>
            <person name="Pursley I."/>
            <person name="Horton D.L."/>
            <person name="Alikhan N.F."/>
            <person name="Baker D."/>
            <person name="Gharbi K."/>
            <person name="Hall N."/>
            <person name="Watson M."/>
            <person name="Adriaenssens E.M."/>
            <person name="Foster-Nyarko E."/>
            <person name="Jarju S."/>
            <person name="Secka A."/>
            <person name="Antonio M."/>
            <person name="Oren A."/>
            <person name="Chaudhuri R.R."/>
            <person name="La Ragione R."/>
            <person name="Hildebrand F."/>
            <person name="Pallen M.J."/>
        </authorList>
    </citation>
    <scope>NUCLEOTIDE SEQUENCE</scope>
    <source>
        <strain evidence="5">8470</strain>
    </source>
</reference>